<dbReference type="Gene3D" id="3.40.50.850">
    <property type="entry name" value="Isochorismatase-like"/>
    <property type="match status" value="1"/>
</dbReference>
<dbReference type="AlphaFoldDB" id="A0A3N1XW67"/>
<dbReference type="PANTHER" id="PTHR14119">
    <property type="entry name" value="HYDROLASE"/>
    <property type="match status" value="1"/>
</dbReference>
<dbReference type="EMBL" id="RJVG01000002">
    <property type="protein sequence ID" value="ROR30518.1"/>
    <property type="molecule type" value="Genomic_DNA"/>
</dbReference>
<keyword evidence="3" id="KW-1185">Reference proteome</keyword>
<dbReference type="RefSeq" id="WP_123608216.1">
    <property type="nucleotide sequence ID" value="NZ_RJVG01000002.1"/>
</dbReference>
<evidence type="ECO:0000259" key="1">
    <source>
        <dbReference type="Pfam" id="PF00857"/>
    </source>
</evidence>
<evidence type="ECO:0000313" key="3">
    <source>
        <dbReference type="Proteomes" id="UP000273083"/>
    </source>
</evidence>
<dbReference type="InterPro" id="IPR000868">
    <property type="entry name" value="Isochorismatase-like_dom"/>
</dbReference>
<evidence type="ECO:0000313" key="2">
    <source>
        <dbReference type="EMBL" id="ROR30518.1"/>
    </source>
</evidence>
<protein>
    <submittedName>
        <fullName evidence="2">Isochorismatase family protein</fullName>
    </submittedName>
</protein>
<accession>A0A3N1XW67</accession>
<organism evidence="2 3">
    <name type="scientific">Mobilisporobacter senegalensis</name>
    <dbReference type="NCBI Taxonomy" id="1329262"/>
    <lineage>
        <taxon>Bacteria</taxon>
        <taxon>Bacillati</taxon>
        <taxon>Bacillota</taxon>
        <taxon>Clostridia</taxon>
        <taxon>Lachnospirales</taxon>
        <taxon>Lachnospiraceae</taxon>
        <taxon>Mobilisporobacter</taxon>
    </lineage>
</organism>
<dbReference type="InterPro" id="IPR050993">
    <property type="entry name" value="Isochorismatase_domain"/>
</dbReference>
<dbReference type="Proteomes" id="UP000273083">
    <property type="component" value="Unassembled WGS sequence"/>
</dbReference>
<dbReference type="SUPFAM" id="SSF52499">
    <property type="entry name" value="Isochorismatase-like hydrolases"/>
    <property type="match status" value="1"/>
</dbReference>
<gene>
    <name evidence="2" type="ORF">EDD66_102170</name>
</gene>
<dbReference type="PANTHER" id="PTHR14119:SF3">
    <property type="entry name" value="ISOCHORISMATASE DOMAIN-CONTAINING PROTEIN 2"/>
    <property type="match status" value="1"/>
</dbReference>
<comment type="caution">
    <text evidence="2">The sequence shown here is derived from an EMBL/GenBank/DDBJ whole genome shotgun (WGS) entry which is preliminary data.</text>
</comment>
<name>A0A3N1XW67_9FIRM</name>
<dbReference type="Pfam" id="PF00857">
    <property type="entry name" value="Isochorismatase"/>
    <property type="match status" value="1"/>
</dbReference>
<feature type="domain" description="Isochorismatase-like" evidence="1">
    <location>
        <begin position="11"/>
        <end position="156"/>
    </location>
</feature>
<proteinExistence type="predicted"/>
<dbReference type="OrthoDB" id="9789777at2"/>
<reference evidence="2 3" key="1">
    <citation type="submission" date="2018-11" db="EMBL/GenBank/DDBJ databases">
        <title>Genomic Encyclopedia of Type Strains, Phase IV (KMG-IV): sequencing the most valuable type-strain genomes for metagenomic binning, comparative biology and taxonomic classification.</title>
        <authorList>
            <person name="Goeker M."/>
        </authorList>
    </citation>
    <scope>NUCLEOTIDE SEQUENCE [LARGE SCALE GENOMIC DNA]</scope>
    <source>
        <strain evidence="2 3">DSM 26537</strain>
    </source>
</reference>
<dbReference type="InterPro" id="IPR036380">
    <property type="entry name" value="Isochorismatase-like_sf"/>
</dbReference>
<sequence>MRILAEDTIGLIIDYQDRIIPVMDKREELIYNTIKLIKGLKTLQIPLVVSQQYTKGLGDTIESIKDALSEECSYYDKLTFSCLDNTEISDQIKSYNKKNIVVCGIEAHVCVLQTVIDLVAAGYNVIIVEDCITSRKIHDKEIALKRFAGEGVIFATYESILFELTREAGNETFKAISKIIK</sequence>